<keyword evidence="12" id="KW-0443">Lipid metabolism</keyword>
<feature type="signal peptide" evidence="14">
    <location>
        <begin position="1"/>
        <end position="32"/>
    </location>
</feature>
<evidence type="ECO:0000256" key="6">
    <source>
        <dbReference type="ARBA" id="ARBA00022525"/>
    </source>
</evidence>
<dbReference type="GO" id="GO:0004623">
    <property type="term" value="F:phospholipase A2 activity"/>
    <property type="evidence" value="ECO:0007669"/>
    <property type="project" value="UniProtKB-EC"/>
</dbReference>
<gene>
    <name evidence="15" type="ORF">FSB_LOCUS60509</name>
</gene>
<evidence type="ECO:0000256" key="5">
    <source>
        <dbReference type="ARBA" id="ARBA00013278"/>
    </source>
</evidence>
<keyword evidence="6" id="KW-0964">Secreted</keyword>
<sequence>MLRLRGAGIPVRTRVAAVFAFVFTFLTVIAHCSNINNSETTCSRTCVAENCNSVGIRYGKYCGVGWTGCPGEKPCDDLDACCKIHDECVGYHGVANVKCHEKFKKCIKRVQKSGKAGFSWECPYDTAVPTMVQGMDLAILMSQFATGKVEL</sequence>
<evidence type="ECO:0000313" key="15">
    <source>
        <dbReference type="EMBL" id="SPD32627.1"/>
    </source>
</evidence>
<evidence type="ECO:0000256" key="9">
    <source>
        <dbReference type="ARBA" id="ARBA00022801"/>
    </source>
</evidence>
<keyword evidence="8 14" id="KW-0732">Signal</keyword>
<evidence type="ECO:0000256" key="14">
    <source>
        <dbReference type="SAM" id="SignalP"/>
    </source>
</evidence>
<feature type="chain" id="PRO_5014725007" description="phospholipase A2" evidence="14">
    <location>
        <begin position="33"/>
        <end position="151"/>
    </location>
</feature>
<dbReference type="GO" id="GO:0009555">
    <property type="term" value="P:pollen development"/>
    <property type="evidence" value="ECO:0007669"/>
    <property type="project" value="TreeGrafter"/>
</dbReference>
<evidence type="ECO:0000256" key="10">
    <source>
        <dbReference type="ARBA" id="ARBA00022837"/>
    </source>
</evidence>
<dbReference type="Gene3D" id="1.20.90.10">
    <property type="entry name" value="Phospholipase A2 domain"/>
    <property type="match status" value="1"/>
</dbReference>
<dbReference type="GO" id="GO:0005509">
    <property type="term" value="F:calcium ion binding"/>
    <property type="evidence" value="ECO:0007669"/>
    <property type="project" value="InterPro"/>
</dbReference>
<evidence type="ECO:0000256" key="2">
    <source>
        <dbReference type="ARBA" id="ARBA00001913"/>
    </source>
</evidence>
<dbReference type="PANTHER" id="PTHR11716:SF99">
    <property type="entry name" value="PHOSPHOLIPASE A2-DELTA-RELATED"/>
    <property type="match status" value="1"/>
</dbReference>
<dbReference type="PROSITE" id="PS00118">
    <property type="entry name" value="PA2_HIS"/>
    <property type="match status" value="1"/>
</dbReference>
<reference evidence="15" key="1">
    <citation type="submission" date="2018-02" db="EMBL/GenBank/DDBJ databases">
        <authorList>
            <person name="Cohen D.B."/>
            <person name="Kent A.D."/>
        </authorList>
    </citation>
    <scope>NUCLEOTIDE SEQUENCE</scope>
</reference>
<dbReference type="PANTHER" id="PTHR11716">
    <property type="entry name" value="PHOSPHOLIPASE A2 FAMILY MEMBER"/>
    <property type="match status" value="1"/>
</dbReference>
<evidence type="ECO:0000256" key="4">
    <source>
        <dbReference type="ARBA" id="ARBA00007056"/>
    </source>
</evidence>
<keyword evidence="10" id="KW-0106">Calcium</keyword>
<dbReference type="FunFam" id="1.20.90.10:FF:000005">
    <property type="entry name" value="Secretory phospholipase A2"/>
    <property type="match status" value="1"/>
</dbReference>
<dbReference type="EC" id="3.1.1.4" evidence="5"/>
<evidence type="ECO:0000256" key="1">
    <source>
        <dbReference type="ARBA" id="ARBA00001604"/>
    </source>
</evidence>
<dbReference type="SUPFAM" id="SSF48619">
    <property type="entry name" value="Phospholipase A2, PLA2"/>
    <property type="match status" value="1"/>
</dbReference>
<evidence type="ECO:0000256" key="8">
    <source>
        <dbReference type="ARBA" id="ARBA00022729"/>
    </source>
</evidence>
<dbReference type="GO" id="GO:0006644">
    <property type="term" value="P:phospholipid metabolic process"/>
    <property type="evidence" value="ECO:0007669"/>
    <property type="project" value="InterPro"/>
</dbReference>
<dbReference type="InterPro" id="IPR033113">
    <property type="entry name" value="PLA2_histidine"/>
</dbReference>
<dbReference type="GO" id="GO:0012505">
    <property type="term" value="C:endomembrane system"/>
    <property type="evidence" value="ECO:0007669"/>
    <property type="project" value="UniProtKB-ARBA"/>
</dbReference>
<dbReference type="GO" id="GO:0008289">
    <property type="term" value="F:lipid binding"/>
    <property type="evidence" value="ECO:0007669"/>
    <property type="project" value="TreeGrafter"/>
</dbReference>
<protein>
    <recommendedName>
        <fullName evidence="5">phospholipase A2</fullName>
        <ecNumber evidence="5">3.1.1.4</ecNumber>
    </recommendedName>
</protein>
<evidence type="ECO:0000256" key="3">
    <source>
        <dbReference type="ARBA" id="ARBA00004613"/>
    </source>
</evidence>
<name>A0A2N9J591_FAGSY</name>
<dbReference type="GO" id="GO:0016042">
    <property type="term" value="P:lipid catabolic process"/>
    <property type="evidence" value="ECO:0007669"/>
    <property type="project" value="UniProtKB-KW"/>
</dbReference>
<comment type="similarity">
    <text evidence="4">Belongs to the phospholipase A2 family.</text>
</comment>
<dbReference type="AlphaFoldDB" id="A0A2N9J591"/>
<dbReference type="GO" id="GO:0005576">
    <property type="term" value="C:extracellular region"/>
    <property type="evidence" value="ECO:0007669"/>
    <property type="project" value="UniProtKB-SubCell"/>
</dbReference>
<dbReference type="EMBL" id="OIVN01006414">
    <property type="protein sequence ID" value="SPD32627.1"/>
    <property type="molecule type" value="Genomic_DNA"/>
</dbReference>
<evidence type="ECO:0000256" key="11">
    <source>
        <dbReference type="ARBA" id="ARBA00022963"/>
    </source>
</evidence>
<accession>A0A2N9J591</accession>
<keyword evidence="9" id="KW-0378">Hydrolase</keyword>
<dbReference type="GO" id="GO:0009846">
    <property type="term" value="P:pollen germination"/>
    <property type="evidence" value="ECO:0007669"/>
    <property type="project" value="TreeGrafter"/>
</dbReference>
<dbReference type="GO" id="GO:0050482">
    <property type="term" value="P:arachidonate secretion"/>
    <property type="evidence" value="ECO:0007669"/>
    <property type="project" value="InterPro"/>
</dbReference>
<comment type="catalytic activity">
    <reaction evidence="1">
        <text>a 1,2-diacyl-sn-glycero-3-phosphocholine + H2O = a 1-acyl-sn-glycero-3-phosphocholine + a fatty acid + H(+)</text>
        <dbReference type="Rhea" id="RHEA:15801"/>
        <dbReference type="ChEBI" id="CHEBI:15377"/>
        <dbReference type="ChEBI" id="CHEBI:15378"/>
        <dbReference type="ChEBI" id="CHEBI:28868"/>
        <dbReference type="ChEBI" id="CHEBI:57643"/>
        <dbReference type="ChEBI" id="CHEBI:58168"/>
        <dbReference type="EC" id="3.1.1.4"/>
    </reaction>
</comment>
<comment type="cofactor">
    <cofactor evidence="2">
        <name>Ca(2+)</name>
        <dbReference type="ChEBI" id="CHEBI:29108"/>
    </cofactor>
</comment>
<keyword evidence="7" id="KW-0479">Metal-binding</keyword>
<organism evidence="15">
    <name type="scientific">Fagus sylvatica</name>
    <name type="common">Beechnut</name>
    <dbReference type="NCBI Taxonomy" id="28930"/>
    <lineage>
        <taxon>Eukaryota</taxon>
        <taxon>Viridiplantae</taxon>
        <taxon>Streptophyta</taxon>
        <taxon>Embryophyta</taxon>
        <taxon>Tracheophyta</taxon>
        <taxon>Spermatophyta</taxon>
        <taxon>Magnoliopsida</taxon>
        <taxon>eudicotyledons</taxon>
        <taxon>Gunneridae</taxon>
        <taxon>Pentapetalae</taxon>
        <taxon>rosids</taxon>
        <taxon>fabids</taxon>
        <taxon>Fagales</taxon>
        <taxon>Fagaceae</taxon>
        <taxon>Fagus</taxon>
    </lineage>
</organism>
<dbReference type="InterPro" id="IPR036444">
    <property type="entry name" value="PLipase_A2_dom_sf"/>
</dbReference>
<keyword evidence="13" id="KW-1015">Disulfide bond</keyword>
<keyword evidence="11" id="KW-0442">Lipid degradation</keyword>
<proteinExistence type="inferred from homology"/>
<evidence type="ECO:0000256" key="7">
    <source>
        <dbReference type="ARBA" id="ARBA00022723"/>
    </source>
</evidence>
<dbReference type="GO" id="GO:0009860">
    <property type="term" value="P:pollen tube growth"/>
    <property type="evidence" value="ECO:0007669"/>
    <property type="project" value="TreeGrafter"/>
</dbReference>
<evidence type="ECO:0000256" key="12">
    <source>
        <dbReference type="ARBA" id="ARBA00023098"/>
    </source>
</evidence>
<dbReference type="InterPro" id="IPR001211">
    <property type="entry name" value="PLA2"/>
</dbReference>
<evidence type="ECO:0000256" key="13">
    <source>
        <dbReference type="ARBA" id="ARBA00023157"/>
    </source>
</evidence>
<comment type="subcellular location">
    <subcellularLocation>
        <location evidence="3">Secreted</location>
    </subcellularLocation>
</comment>